<protein>
    <submittedName>
        <fullName evidence="2">Uncharacterized protein</fullName>
    </submittedName>
</protein>
<name>A0A0D0A7B3_9AGAM</name>
<dbReference type="InterPro" id="IPR051957">
    <property type="entry name" value="CRISP-LCCL_domain"/>
</dbReference>
<dbReference type="STRING" id="765257.A0A0D0A7B3"/>
<reference evidence="3" key="2">
    <citation type="submission" date="2015-01" db="EMBL/GenBank/DDBJ databases">
        <title>Evolutionary Origins and Diversification of the Mycorrhizal Mutualists.</title>
        <authorList>
            <consortium name="DOE Joint Genome Institute"/>
            <consortium name="Mycorrhizal Genomics Consortium"/>
            <person name="Kohler A."/>
            <person name="Kuo A."/>
            <person name="Nagy L.G."/>
            <person name="Floudas D."/>
            <person name="Copeland A."/>
            <person name="Barry K.W."/>
            <person name="Cichocki N."/>
            <person name="Veneault-Fourrey C."/>
            <person name="LaButti K."/>
            <person name="Lindquist E.A."/>
            <person name="Lipzen A."/>
            <person name="Lundell T."/>
            <person name="Morin E."/>
            <person name="Murat C."/>
            <person name="Riley R."/>
            <person name="Ohm R."/>
            <person name="Sun H."/>
            <person name="Tunlid A."/>
            <person name="Henrissat B."/>
            <person name="Grigoriev I.V."/>
            <person name="Hibbett D.S."/>
            <person name="Martin F."/>
        </authorList>
    </citation>
    <scope>NUCLEOTIDE SEQUENCE [LARGE SCALE GENOMIC DNA]</scope>
    <source>
        <strain evidence="3">441</strain>
    </source>
</reference>
<keyword evidence="1" id="KW-0812">Transmembrane</keyword>
<proteinExistence type="predicted"/>
<gene>
    <name evidence="2" type="ORF">PISMIDRAFT_395145</name>
</gene>
<keyword evidence="1" id="KW-1133">Transmembrane helix</keyword>
<reference evidence="2 3" key="1">
    <citation type="submission" date="2014-04" db="EMBL/GenBank/DDBJ databases">
        <authorList>
            <consortium name="DOE Joint Genome Institute"/>
            <person name="Kuo A."/>
            <person name="Kohler A."/>
            <person name="Costa M.D."/>
            <person name="Nagy L.G."/>
            <person name="Floudas D."/>
            <person name="Copeland A."/>
            <person name="Barry K.W."/>
            <person name="Cichocki N."/>
            <person name="Veneault-Fourrey C."/>
            <person name="LaButti K."/>
            <person name="Lindquist E.A."/>
            <person name="Lipzen A."/>
            <person name="Lundell T."/>
            <person name="Morin E."/>
            <person name="Murat C."/>
            <person name="Sun H."/>
            <person name="Tunlid A."/>
            <person name="Henrissat B."/>
            <person name="Grigoriev I.V."/>
            <person name="Hibbett D.S."/>
            <person name="Martin F."/>
            <person name="Nordberg H.P."/>
            <person name="Cantor M.N."/>
            <person name="Hua S.X."/>
        </authorList>
    </citation>
    <scope>NUCLEOTIDE SEQUENCE [LARGE SCALE GENOMIC DNA]</scope>
    <source>
        <strain evidence="2 3">441</strain>
    </source>
</reference>
<feature type="transmembrane region" description="Helical" evidence="1">
    <location>
        <begin position="139"/>
        <end position="157"/>
    </location>
</feature>
<keyword evidence="3" id="KW-1185">Reference proteome</keyword>
<dbReference type="EMBL" id="KN833687">
    <property type="protein sequence ID" value="KIK30382.1"/>
    <property type="molecule type" value="Genomic_DNA"/>
</dbReference>
<keyword evidence="1" id="KW-0472">Membrane</keyword>
<dbReference type="Proteomes" id="UP000054018">
    <property type="component" value="Unassembled WGS sequence"/>
</dbReference>
<feature type="transmembrane region" description="Helical" evidence="1">
    <location>
        <begin position="67"/>
        <end position="86"/>
    </location>
</feature>
<dbReference type="HOGENOM" id="CLU_059620_0_0_1"/>
<evidence type="ECO:0000313" key="2">
    <source>
        <dbReference type="EMBL" id="KIK30382.1"/>
    </source>
</evidence>
<dbReference type="PANTHER" id="PTHR31331">
    <property type="entry name" value="LCCL DOMAIN PROTEIN (AFU_ORTHOLOGUE AFUA_5G08630)"/>
    <property type="match status" value="1"/>
</dbReference>
<feature type="transmembrane region" description="Helical" evidence="1">
    <location>
        <begin position="106"/>
        <end position="127"/>
    </location>
</feature>
<evidence type="ECO:0000313" key="3">
    <source>
        <dbReference type="Proteomes" id="UP000054018"/>
    </source>
</evidence>
<evidence type="ECO:0000256" key="1">
    <source>
        <dbReference type="SAM" id="Phobius"/>
    </source>
</evidence>
<accession>A0A0D0A7B3</accession>
<dbReference type="AlphaFoldDB" id="A0A0D0A7B3"/>
<feature type="transmembrane region" description="Helical" evidence="1">
    <location>
        <begin position="43"/>
        <end position="61"/>
    </location>
</feature>
<dbReference type="OrthoDB" id="441660at2759"/>
<feature type="transmembrane region" description="Helical" evidence="1">
    <location>
        <begin position="222"/>
        <end position="240"/>
    </location>
</feature>
<feature type="transmembrane region" description="Helical" evidence="1">
    <location>
        <begin position="20"/>
        <end position="36"/>
    </location>
</feature>
<feature type="transmembrane region" description="Helical" evidence="1">
    <location>
        <begin position="169"/>
        <end position="190"/>
    </location>
</feature>
<organism evidence="2 3">
    <name type="scientific">Pisolithus microcarpus 441</name>
    <dbReference type="NCBI Taxonomy" id="765257"/>
    <lineage>
        <taxon>Eukaryota</taxon>
        <taxon>Fungi</taxon>
        <taxon>Dikarya</taxon>
        <taxon>Basidiomycota</taxon>
        <taxon>Agaricomycotina</taxon>
        <taxon>Agaricomycetes</taxon>
        <taxon>Agaricomycetidae</taxon>
        <taxon>Boletales</taxon>
        <taxon>Sclerodermatineae</taxon>
        <taxon>Pisolithaceae</taxon>
        <taxon>Pisolithus</taxon>
    </lineage>
</organism>
<dbReference type="PANTHER" id="PTHR31331:SF1">
    <property type="entry name" value="CYSTEINE RICH SECRETORY PROTEIN LCCL DOMAIN CONTAINING 2"/>
    <property type="match status" value="1"/>
</dbReference>
<sequence>MSYRLTTDSTLGQCTDLRNVALAVNILATCLLFIVFRPKPIMLYWFLVCIGFWHVALFSQPQQEPPPLDVAFGAFLPTLLVGYGLWRVSWRFTLPAFANAPFEAMVWYLAPYWAGVLTNLTTANIPINQLTADDITQQPGGLTALVIIVLVVVALVVNQVRVIRKTGWLPWYLGWYVSGGLVALALAFLPGLQFRLHHYIISMALFPGTGFPTRLSAICQGFLLGMFLNGVAAFGFASILQTAADLAADGPTGSPLPEFVTNSTTYDPSVPLGNQTIFWSSIPSALVTEGWNGFSLLVDDVERYAGNALNYSLAGLDAGLPHFFRLAYTSRGSAGDFTMPVTLWPNGTWVDPLPGPS</sequence>